<dbReference type="STRING" id="706434.HMPREF9429_01079"/>
<evidence type="ECO:0000256" key="8">
    <source>
        <dbReference type="HAMAP-Rule" id="MF_00917"/>
    </source>
</evidence>
<evidence type="ECO:0000256" key="2">
    <source>
        <dbReference type="ARBA" id="ARBA00022691"/>
    </source>
</evidence>
<keyword evidence="5 8" id="KW-0408">Iron</keyword>
<dbReference type="GO" id="GO:0051539">
    <property type="term" value="F:4 iron, 4 sulfur cluster binding"/>
    <property type="evidence" value="ECO:0007669"/>
    <property type="project" value="UniProtKB-UniRule"/>
</dbReference>
<feature type="binding site" evidence="8">
    <location>
        <position position="38"/>
    </location>
    <ligand>
        <name>Mg(2+)</name>
        <dbReference type="ChEBI" id="CHEBI:18420"/>
    </ligand>
</feature>
<feature type="binding site" evidence="8">
    <location>
        <position position="29"/>
    </location>
    <ligand>
        <name>[4Fe-4S] cluster</name>
        <dbReference type="ChEBI" id="CHEBI:49883"/>
        <note>4Fe-4S-S-AdoMet</note>
    </ligand>
</feature>
<dbReference type="Gene3D" id="3.20.20.70">
    <property type="entry name" value="Aldolase class I"/>
    <property type="match status" value="1"/>
</dbReference>
<accession>E2ZCX5</accession>
<dbReference type="eggNOG" id="COG0602">
    <property type="taxonomic scope" value="Bacteria"/>
</dbReference>
<comment type="caution">
    <text evidence="10">The sequence shown here is derived from an EMBL/GenBank/DDBJ whole genome shotgun (WGS) entry which is preliminary data.</text>
</comment>
<feature type="binding site" evidence="8">
    <location>
        <position position="33"/>
    </location>
    <ligand>
        <name>[4Fe-4S] cluster</name>
        <dbReference type="ChEBI" id="CHEBI:49883"/>
        <note>4Fe-4S-S-AdoMet</note>
    </ligand>
</feature>
<keyword evidence="3 8" id="KW-0479">Metal-binding</keyword>
<keyword evidence="6 8" id="KW-0411">Iron-sulfur</keyword>
<feature type="binding site" evidence="8">
    <location>
        <position position="73"/>
    </location>
    <ligand>
        <name>S-adenosyl-L-methionine</name>
        <dbReference type="ChEBI" id="CHEBI:59789"/>
    </ligand>
</feature>
<dbReference type="AlphaFoldDB" id="E2ZCX5"/>
<evidence type="ECO:0000256" key="5">
    <source>
        <dbReference type="ARBA" id="ARBA00023004"/>
    </source>
</evidence>
<feature type="binding site" evidence="8">
    <location>
        <position position="36"/>
    </location>
    <ligand>
        <name>[4Fe-4S] cluster</name>
        <dbReference type="ChEBI" id="CHEBI:49883"/>
        <note>4Fe-4S-S-AdoMet</note>
    </ligand>
</feature>
<organism evidence="10 11">
    <name type="scientific">Megasphaera micronuciformis F0359</name>
    <dbReference type="NCBI Taxonomy" id="706434"/>
    <lineage>
        <taxon>Bacteria</taxon>
        <taxon>Bacillati</taxon>
        <taxon>Bacillota</taxon>
        <taxon>Negativicutes</taxon>
        <taxon>Veillonellales</taxon>
        <taxon>Veillonellaceae</taxon>
        <taxon>Megasphaera</taxon>
    </lineage>
</organism>
<feature type="binding site" evidence="8">
    <location>
        <begin position="35"/>
        <end position="37"/>
    </location>
    <ligand>
        <name>S-adenosyl-L-methionine</name>
        <dbReference type="ChEBI" id="CHEBI:59789"/>
    </ligand>
</feature>
<feature type="domain" description="Radical SAM core" evidence="9">
    <location>
        <begin position="16"/>
        <end position="212"/>
    </location>
</feature>
<keyword evidence="11" id="KW-1185">Reference proteome</keyword>
<dbReference type="RefSeq" id="WP_006942185.1">
    <property type="nucleotide sequence ID" value="NZ_GL538208.1"/>
</dbReference>
<comment type="cofactor">
    <cofactor evidence="8">
        <name>[4Fe-4S] cluster</name>
        <dbReference type="ChEBI" id="CHEBI:49883"/>
    </cofactor>
    <text evidence="8">Binds 1 [4Fe-4S] cluster. The cluster is coordinated with 3 cysteines and an exchangeable S-adenosyl-L-methionine.</text>
</comment>
<dbReference type="InterPro" id="IPR013785">
    <property type="entry name" value="Aldolase_TIM"/>
</dbReference>
<dbReference type="EC" id="4.3.99.3" evidence="8"/>
<comment type="cofactor">
    <cofactor evidence="8">
        <name>S-adenosyl-L-methionine</name>
        <dbReference type="ChEBI" id="CHEBI:59789"/>
    </cofactor>
    <text evidence="8">Binds 1 S-adenosyl-L-methionine per subunit.</text>
</comment>
<dbReference type="NCBIfam" id="TIGR03963">
    <property type="entry name" value="rSAM_QueE_Clost"/>
    <property type="match status" value="1"/>
</dbReference>
<comment type="subunit">
    <text evidence="8">Homodimer.</text>
</comment>
<dbReference type="Proteomes" id="UP000003195">
    <property type="component" value="Unassembled WGS sequence"/>
</dbReference>
<keyword evidence="4 8" id="KW-0460">Magnesium</keyword>
<comment type="cofactor">
    <cofactor evidence="8">
        <name>Mg(2+)</name>
        <dbReference type="ChEBI" id="CHEBI:18420"/>
    </cofactor>
</comment>
<feature type="binding site" evidence="8">
    <location>
        <position position="71"/>
    </location>
    <ligand>
        <name>substrate</name>
    </ligand>
</feature>
<dbReference type="EMBL" id="AECS01000037">
    <property type="protein sequence ID" value="EFQ03896.1"/>
    <property type="molecule type" value="Genomic_DNA"/>
</dbReference>
<evidence type="ECO:0000256" key="3">
    <source>
        <dbReference type="ARBA" id="ARBA00022723"/>
    </source>
</evidence>
<dbReference type="UniPathway" id="UPA00391"/>
<comment type="caution">
    <text evidence="8">Lacks conserved residue(s) required for the propagation of feature annotation.</text>
</comment>
<feature type="binding site" evidence="8">
    <location>
        <begin position="10"/>
        <end position="12"/>
    </location>
    <ligand>
        <name>substrate</name>
    </ligand>
</feature>
<keyword evidence="2 8" id="KW-0949">S-adenosyl-L-methionine</keyword>
<comment type="similarity">
    <text evidence="8">Belongs to the radical SAM superfamily. 7-carboxy-7-deazaguanine synthase family.</text>
</comment>
<evidence type="ECO:0000313" key="11">
    <source>
        <dbReference type="Proteomes" id="UP000003195"/>
    </source>
</evidence>
<dbReference type="SFLD" id="SFLDS00029">
    <property type="entry name" value="Radical_SAM"/>
    <property type="match status" value="1"/>
</dbReference>
<dbReference type="InterPro" id="IPR023868">
    <property type="entry name" value="7-CO-7-deazaGua_synth_put_Clo"/>
</dbReference>
<feature type="binding site" evidence="8">
    <location>
        <position position="25"/>
    </location>
    <ligand>
        <name>substrate</name>
    </ligand>
</feature>
<evidence type="ECO:0000256" key="1">
    <source>
        <dbReference type="ARBA" id="ARBA00022485"/>
    </source>
</evidence>
<dbReference type="PIRSF" id="PIRSF000370">
    <property type="entry name" value="QueE"/>
    <property type="match status" value="1"/>
</dbReference>
<evidence type="ECO:0000313" key="10">
    <source>
        <dbReference type="EMBL" id="EFQ03896.1"/>
    </source>
</evidence>
<keyword evidence="8" id="KW-0671">Queuosine biosynthesis</keyword>
<proteinExistence type="inferred from homology"/>
<protein>
    <recommendedName>
        <fullName evidence="8">7-carboxy-7-deazaguanine synthase</fullName>
        <shortName evidence="8">CDG synthase</shortName>
        <ecNumber evidence="8">4.3.99.3</ecNumber>
    </recommendedName>
    <alternativeName>
        <fullName evidence="8">Queuosine biosynthesis protein QueE</fullName>
    </alternativeName>
</protein>
<dbReference type="OrthoDB" id="9792276at2"/>
<gene>
    <name evidence="8" type="primary">queE</name>
    <name evidence="10" type="ORF">HMPREF9429_01079</name>
</gene>
<dbReference type="HOGENOM" id="CLU_066739_2_0_9"/>
<evidence type="ECO:0000259" key="9">
    <source>
        <dbReference type="PROSITE" id="PS51918"/>
    </source>
</evidence>
<comment type="catalytic activity">
    <reaction evidence="8">
        <text>6-carboxy-5,6,7,8-tetrahydropterin + H(+) = 7-carboxy-7-carbaguanine + NH4(+)</text>
        <dbReference type="Rhea" id="RHEA:27974"/>
        <dbReference type="ChEBI" id="CHEBI:15378"/>
        <dbReference type="ChEBI" id="CHEBI:28938"/>
        <dbReference type="ChEBI" id="CHEBI:61032"/>
        <dbReference type="ChEBI" id="CHEBI:61036"/>
        <dbReference type="EC" id="4.3.99.3"/>
    </reaction>
</comment>
<evidence type="ECO:0000256" key="6">
    <source>
        <dbReference type="ARBA" id="ARBA00023014"/>
    </source>
</evidence>
<sequence length="217" mass="24499">MRVVEKFVSINGEGQRAGELALFIRFQGCNLSCTYCDTAWANEADCPYEEESPQEIVDYACREGVTDITLTGGEPLLQEGIDELIDLLSKHGFHVEIETNGAVSLLPFCQKRRPSFTMDYKLPGSGCEKAMMTGNFAILTEKDTVKFVVSSTEDLQKAEEIATRYDLVNHCAVYISPVFGSIDPAQMVDFMKQRRLNGWRLQLQLHKFIWDPEKRGV</sequence>
<dbReference type="InterPro" id="IPR024924">
    <property type="entry name" value="7-CO-7-deazaguanine_synth-like"/>
</dbReference>
<dbReference type="PANTHER" id="PTHR42836">
    <property type="entry name" value="7-CARBOXY-7-DEAZAGUANINE SYNTHASE"/>
    <property type="match status" value="1"/>
</dbReference>
<comment type="function">
    <text evidence="8">Catalyzes the complex heterocyclic radical-mediated conversion of 6-carboxy-5,6,7,8-tetrahydropterin (CPH4) to 7-carboxy-7-deazaguanine (CDG), a step common to the biosynthetic pathways of all 7-deazapurine-containing compounds.</text>
</comment>
<dbReference type="PROSITE" id="PS51918">
    <property type="entry name" value="RADICAL_SAM"/>
    <property type="match status" value="1"/>
</dbReference>
<name>E2ZCX5_9FIRM</name>
<dbReference type="InterPro" id="IPR007197">
    <property type="entry name" value="rSAM"/>
</dbReference>
<dbReference type="CDD" id="cd01335">
    <property type="entry name" value="Radical_SAM"/>
    <property type="match status" value="1"/>
</dbReference>
<keyword evidence="1 8" id="KW-0004">4Fe-4S</keyword>
<dbReference type="GO" id="GO:0000287">
    <property type="term" value="F:magnesium ion binding"/>
    <property type="evidence" value="ECO:0007669"/>
    <property type="project" value="UniProtKB-UniRule"/>
</dbReference>
<dbReference type="PANTHER" id="PTHR42836:SF1">
    <property type="entry name" value="7-CARBOXY-7-DEAZAGUANINE SYNTHASE"/>
    <property type="match status" value="1"/>
</dbReference>
<comment type="pathway">
    <text evidence="8">Purine metabolism; 7-cyano-7-deazaguanine biosynthesis.</text>
</comment>
<dbReference type="GO" id="GO:1904047">
    <property type="term" value="F:S-adenosyl-L-methionine binding"/>
    <property type="evidence" value="ECO:0007669"/>
    <property type="project" value="UniProtKB-UniRule"/>
</dbReference>
<dbReference type="Pfam" id="PF04055">
    <property type="entry name" value="Radical_SAM"/>
    <property type="match status" value="1"/>
</dbReference>
<dbReference type="InterPro" id="IPR058240">
    <property type="entry name" value="rSAM_sf"/>
</dbReference>
<dbReference type="GO" id="GO:0016840">
    <property type="term" value="F:carbon-nitrogen lyase activity"/>
    <property type="evidence" value="ECO:0007669"/>
    <property type="project" value="UniProtKB-UniRule"/>
</dbReference>
<keyword evidence="7 8" id="KW-0456">Lyase</keyword>
<reference evidence="10 11" key="1">
    <citation type="submission" date="2010-08" db="EMBL/GenBank/DDBJ databases">
        <authorList>
            <person name="Weinstock G."/>
            <person name="Sodergren E."/>
            <person name="Clifton S."/>
            <person name="Fulton L."/>
            <person name="Fulton B."/>
            <person name="Courtney L."/>
            <person name="Fronick C."/>
            <person name="Harrison M."/>
            <person name="Strong C."/>
            <person name="Farmer C."/>
            <person name="Delahaunty K."/>
            <person name="Markovic C."/>
            <person name="Hall O."/>
            <person name="Minx P."/>
            <person name="Tomlinson C."/>
            <person name="Mitreva M."/>
            <person name="Hou S."/>
            <person name="Chen J."/>
            <person name="Wollam A."/>
            <person name="Pepin K.H."/>
            <person name="Johnson M."/>
            <person name="Bhonagiri V."/>
            <person name="Zhang X."/>
            <person name="Suruliraj S."/>
            <person name="Warren W."/>
            <person name="Chinwalla A."/>
            <person name="Mardis E.R."/>
            <person name="Wilson R.K."/>
        </authorList>
    </citation>
    <scope>NUCLEOTIDE SEQUENCE [LARGE SCALE GENOMIC DNA]</scope>
    <source>
        <strain evidence="10 11">F0359</strain>
    </source>
</reference>
<evidence type="ECO:0000256" key="7">
    <source>
        <dbReference type="ARBA" id="ARBA00023239"/>
    </source>
</evidence>
<dbReference type="HAMAP" id="MF_00917">
    <property type="entry name" value="QueE"/>
    <property type="match status" value="1"/>
</dbReference>
<dbReference type="SUPFAM" id="SSF102114">
    <property type="entry name" value="Radical SAM enzymes"/>
    <property type="match status" value="1"/>
</dbReference>
<evidence type="ECO:0000256" key="4">
    <source>
        <dbReference type="ARBA" id="ARBA00022842"/>
    </source>
</evidence>
<dbReference type="GO" id="GO:0008616">
    <property type="term" value="P:tRNA queuosine(34) biosynthetic process"/>
    <property type="evidence" value="ECO:0007669"/>
    <property type="project" value="UniProtKB-UniRule"/>
</dbReference>